<proteinExistence type="predicted"/>
<name>A0A4U0EK48_9FLAO</name>
<dbReference type="OrthoDB" id="9810929at2"/>
<dbReference type="InterPro" id="IPR028098">
    <property type="entry name" value="Glyco_trans_4-like_N"/>
</dbReference>
<accession>A0A4U0EK48</accession>
<dbReference type="Pfam" id="PF13439">
    <property type="entry name" value="Glyco_transf_4"/>
    <property type="match status" value="1"/>
</dbReference>
<dbReference type="AlphaFoldDB" id="A0A4U0EK48"/>
<evidence type="ECO:0000259" key="2">
    <source>
        <dbReference type="Pfam" id="PF13439"/>
    </source>
</evidence>
<dbReference type="Gene3D" id="3.40.50.2000">
    <property type="entry name" value="Glycogen Phosphorylase B"/>
    <property type="match status" value="2"/>
</dbReference>
<evidence type="ECO:0000313" key="3">
    <source>
        <dbReference type="EMBL" id="TJY31857.1"/>
    </source>
</evidence>
<dbReference type="Proteomes" id="UP000307657">
    <property type="component" value="Unassembled WGS sequence"/>
</dbReference>
<dbReference type="GO" id="GO:0016757">
    <property type="term" value="F:glycosyltransferase activity"/>
    <property type="evidence" value="ECO:0007669"/>
    <property type="project" value="InterPro"/>
</dbReference>
<gene>
    <name evidence="3" type="primary">bshA</name>
    <name evidence="3" type="ORF">E5167_14690</name>
</gene>
<protein>
    <submittedName>
        <fullName evidence="3">N-acetyl-alpha-D-glucosaminyl L-malate synthase BshA</fullName>
    </submittedName>
</protein>
<dbReference type="SUPFAM" id="SSF53756">
    <property type="entry name" value="UDP-Glycosyltransferase/glycogen phosphorylase"/>
    <property type="match status" value="1"/>
</dbReference>
<reference evidence="3 4" key="1">
    <citation type="submission" date="2019-04" db="EMBL/GenBank/DDBJ databases">
        <title>Lacinutrix sp. nov., isolated from marine water.</title>
        <authorList>
            <person name="Kim W."/>
        </authorList>
    </citation>
    <scope>NUCLEOTIDE SEQUENCE [LARGE SCALE GENOMIC DNA]</scope>
    <source>
        <strain evidence="3 4">CAU 1491</strain>
    </source>
</reference>
<comment type="caution">
    <text evidence="3">The sequence shown here is derived from an EMBL/GenBank/DDBJ whole genome shotgun (WGS) entry which is preliminary data.</text>
</comment>
<keyword evidence="4" id="KW-1185">Reference proteome</keyword>
<dbReference type="EMBL" id="SUPL01000011">
    <property type="protein sequence ID" value="TJY31857.1"/>
    <property type="molecule type" value="Genomic_DNA"/>
</dbReference>
<sequence length="378" mass="42183">MNIGIVCYPTFGGSGVVATELGLELSKRGHEVHFITYSQPVRLDLLSHNVHFHEVNVPEYPLFHYQPYELALSSKLVDTVKLYNIDVLHVHYAIPHAYAAYMAKKMLHEEGIELPIVTTLHGTDITLVGSHPFYKTAVEFSINKSDAVTSVSESLKADTLRLFNIKNNIQVVPNFIDLEKHVNHFTDCQRAMLANDNEKVLTHISNFRKVKRIDDVISVFNNVQKEIPATLIMVGEGPEKEPAERLCEKLGIEDKVKFLGNSSEIDKILCFSDLFLLPSKTESFGLAALEAMASGVPVISSNTGGIPEVNKHGVSGYLSNVGDIEDMTKNALKILKDDAILAQFKENAKKEALQFDLHAIVPHYEEIYRQALTRCVSI</sequence>
<dbReference type="InterPro" id="IPR050194">
    <property type="entry name" value="Glycosyltransferase_grp1"/>
</dbReference>
<dbReference type="RefSeq" id="WP_136844924.1">
    <property type="nucleotide sequence ID" value="NZ_SUPL01000011.1"/>
</dbReference>
<evidence type="ECO:0000259" key="1">
    <source>
        <dbReference type="Pfam" id="PF00534"/>
    </source>
</evidence>
<dbReference type="PANTHER" id="PTHR45947:SF3">
    <property type="entry name" value="SULFOQUINOVOSYL TRANSFERASE SQD2"/>
    <property type="match status" value="1"/>
</dbReference>
<dbReference type="PANTHER" id="PTHR45947">
    <property type="entry name" value="SULFOQUINOVOSYL TRANSFERASE SQD2"/>
    <property type="match status" value="1"/>
</dbReference>
<organism evidence="3 4">
    <name type="scientific">Pontimicrobium aquaticum</name>
    <dbReference type="NCBI Taxonomy" id="2565367"/>
    <lineage>
        <taxon>Bacteria</taxon>
        <taxon>Pseudomonadati</taxon>
        <taxon>Bacteroidota</taxon>
        <taxon>Flavobacteriia</taxon>
        <taxon>Flavobacteriales</taxon>
        <taxon>Flavobacteriaceae</taxon>
        <taxon>Pontimicrobium</taxon>
    </lineage>
</organism>
<dbReference type="InterPro" id="IPR023881">
    <property type="entry name" value="Thiol_BshA"/>
</dbReference>
<dbReference type="GO" id="GO:0071793">
    <property type="term" value="P:bacillithiol biosynthetic process"/>
    <property type="evidence" value="ECO:0007669"/>
    <property type="project" value="InterPro"/>
</dbReference>
<dbReference type="NCBIfam" id="TIGR03999">
    <property type="entry name" value="thiol_BshA"/>
    <property type="match status" value="1"/>
</dbReference>
<dbReference type="InterPro" id="IPR001296">
    <property type="entry name" value="Glyco_trans_1"/>
</dbReference>
<dbReference type="Pfam" id="PF00534">
    <property type="entry name" value="Glycos_transf_1"/>
    <property type="match status" value="1"/>
</dbReference>
<feature type="domain" description="Glycosyl transferase family 1" evidence="1">
    <location>
        <begin position="193"/>
        <end position="350"/>
    </location>
</feature>
<feature type="domain" description="Glycosyltransferase subfamily 4-like N-terminal" evidence="2">
    <location>
        <begin position="11"/>
        <end position="180"/>
    </location>
</feature>
<evidence type="ECO:0000313" key="4">
    <source>
        <dbReference type="Proteomes" id="UP000307657"/>
    </source>
</evidence>